<evidence type="ECO:0000256" key="2">
    <source>
        <dbReference type="SAM" id="MobiDB-lite"/>
    </source>
</evidence>
<dbReference type="InterPro" id="IPR001936">
    <property type="entry name" value="RasGAP_dom"/>
</dbReference>
<feature type="region of interest" description="Disordered" evidence="2">
    <location>
        <begin position="1"/>
        <end position="23"/>
    </location>
</feature>
<feature type="compositionally biased region" description="Low complexity" evidence="2">
    <location>
        <begin position="663"/>
        <end position="676"/>
    </location>
</feature>
<feature type="region of interest" description="Disordered" evidence="2">
    <location>
        <begin position="631"/>
        <end position="764"/>
    </location>
</feature>
<gene>
    <name evidence="4" type="primary">IRA2_2</name>
    <name evidence="4" type="ORF">HDU87_008687</name>
</gene>
<sequence>MRPKTNTLTRGGSEALLDKVSQPPPNEQRIAELLLDNNANLLAVICQATFVGDTAASVSLDVLALLRRQSGRATEAFLKRLLRSRIEGYREYCEEASFTGADGMATMLLNAFARYEGLHYLSLSLTEPLRDILPFVSGCEIDPQKFPPDMDESAMEDAQAENEARLKSACSRLLTGVVERQSAMPDSLKRMCKYLREIVDEIYREAAAINAAAAEAEREGQAAETLVGEEGSDAAGAAAMSVGTVLPAGDSSLAALSEDSGGGGSGTIATAAPADPARANESKTAAVSEESLNRTQTEGGDTAPPTPYAVTQAPQLPVPVEPSAVTNSADDVSLSRKETLTQEPQQISRSPTERELGGESAATTTTTSTAAATTTGASAVAPSSPSMSGFRLFGRLVGRRPSACSASSEQDDQVATDAADAGFPSQPQRVSQRGSRSSYQHSRSYSVENQIARRRTESSTASWPRHSPNPADLTQLSSDASLPAASTPSASEGSVARVKTLPGGAAAAPAFTTGRKRGTSFASFRSQMPPVAPRTSMGYLTVPEKVVGSFLFLRFFVPAITSPDTYGLIEGRVQPSARRGLVLCGKVLTAMCNDVDFGNKEQYLMCLNHFLRENREKVKDFLVYASASDTEADGQAPIPPAKTTEALGSSPALAATSVPDPPSVASSYPRQSPSSSIKPHTPNRPASPRLTLRKAISRSMPSLKPDPEIPSNTTPTPRRFPLIKSESLPRSRSNSTNKLPAGDGVASSLPSSSATSTKAGGTTPSLTGQHSFYAYLTKSLGKIEHDIEEMLFELTPEESEGLLASFFELKRILTGSEGYYASGATGAGVAGGVGGSPGSFGSGGAVARQQAVGAERLKSKSGTIFAKLSAKWGWKGLFNGANANSSPTALGQRPKAEATTRSLGDLTSLHAAGASGGGRSGSGGAAIGPHKPPPGPSHLSREMLASDASSGAQGFGRA</sequence>
<dbReference type="PROSITE" id="PS50018">
    <property type="entry name" value="RAS_GTPASE_ACTIV_2"/>
    <property type="match status" value="2"/>
</dbReference>
<feature type="compositionally biased region" description="Low complexity" evidence="2">
    <location>
        <begin position="267"/>
        <end position="279"/>
    </location>
</feature>
<proteinExistence type="predicted"/>
<organism evidence="4 5">
    <name type="scientific">Geranomyces variabilis</name>
    <dbReference type="NCBI Taxonomy" id="109894"/>
    <lineage>
        <taxon>Eukaryota</taxon>
        <taxon>Fungi</taxon>
        <taxon>Fungi incertae sedis</taxon>
        <taxon>Chytridiomycota</taxon>
        <taxon>Chytridiomycota incertae sedis</taxon>
        <taxon>Chytridiomycetes</taxon>
        <taxon>Spizellomycetales</taxon>
        <taxon>Powellomycetaceae</taxon>
        <taxon>Geranomyces</taxon>
    </lineage>
</organism>
<dbReference type="SUPFAM" id="SSF48350">
    <property type="entry name" value="GTPase activation domain, GAP"/>
    <property type="match status" value="2"/>
</dbReference>
<feature type="compositionally biased region" description="Polar residues" evidence="2">
    <location>
        <begin position="728"/>
        <end position="738"/>
    </location>
</feature>
<evidence type="ECO:0000259" key="3">
    <source>
        <dbReference type="PROSITE" id="PS50018"/>
    </source>
</evidence>
<feature type="domain" description="Ras-GAP" evidence="3">
    <location>
        <begin position="533"/>
        <end position="593"/>
    </location>
</feature>
<name>A0AAD5XJP5_9FUNG</name>
<reference evidence="4" key="1">
    <citation type="submission" date="2020-05" db="EMBL/GenBank/DDBJ databases">
        <title>Phylogenomic resolution of chytrid fungi.</title>
        <authorList>
            <person name="Stajich J.E."/>
            <person name="Amses K."/>
            <person name="Simmons R."/>
            <person name="Seto K."/>
            <person name="Myers J."/>
            <person name="Bonds A."/>
            <person name="Quandt C.A."/>
            <person name="Barry K."/>
            <person name="Liu P."/>
            <person name="Grigoriev I."/>
            <person name="Longcore J.E."/>
            <person name="James T.Y."/>
        </authorList>
    </citation>
    <scope>NUCLEOTIDE SEQUENCE</scope>
    <source>
        <strain evidence="4">JEL0379</strain>
    </source>
</reference>
<dbReference type="Pfam" id="PF00616">
    <property type="entry name" value="RasGAP"/>
    <property type="match status" value="1"/>
</dbReference>
<feature type="region of interest" description="Disordered" evidence="2">
    <location>
        <begin position="403"/>
        <end position="496"/>
    </location>
</feature>
<dbReference type="InterPro" id="IPR039360">
    <property type="entry name" value="Ras_GTPase"/>
</dbReference>
<feature type="region of interest" description="Disordered" evidence="2">
    <location>
        <begin position="908"/>
        <end position="958"/>
    </location>
</feature>
<feature type="compositionally biased region" description="Low complexity" evidence="2">
    <location>
        <begin position="431"/>
        <end position="446"/>
    </location>
</feature>
<feature type="compositionally biased region" description="Low complexity" evidence="2">
    <location>
        <begin position="360"/>
        <end position="387"/>
    </location>
</feature>
<evidence type="ECO:0000256" key="1">
    <source>
        <dbReference type="ARBA" id="ARBA00022468"/>
    </source>
</evidence>
<evidence type="ECO:0000313" key="4">
    <source>
        <dbReference type="EMBL" id="KAJ3170859.1"/>
    </source>
</evidence>
<dbReference type="PANTHER" id="PTHR10194:SF151">
    <property type="entry name" value="NEUROFIBROMIN-A"/>
    <property type="match status" value="1"/>
</dbReference>
<dbReference type="Proteomes" id="UP001212152">
    <property type="component" value="Unassembled WGS sequence"/>
</dbReference>
<keyword evidence="5" id="KW-1185">Reference proteome</keyword>
<dbReference type="InterPro" id="IPR008936">
    <property type="entry name" value="Rho_GTPase_activation_prot"/>
</dbReference>
<dbReference type="GO" id="GO:0005096">
    <property type="term" value="F:GTPase activator activity"/>
    <property type="evidence" value="ECO:0007669"/>
    <property type="project" value="UniProtKB-KW"/>
</dbReference>
<dbReference type="AlphaFoldDB" id="A0AAD5XJP5"/>
<dbReference type="EMBL" id="JADGJQ010000092">
    <property type="protein sequence ID" value="KAJ3170859.1"/>
    <property type="molecule type" value="Genomic_DNA"/>
</dbReference>
<feature type="compositionally biased region" description="Polar residues" evidence="2">
    <location>
        <begin position="341"/>
        <end position="350"/>
    </location>
</feature>
<feature type="compositionally biased region" description="Low complexity" evidence="2">
    <location>
        <begin position="746"/>
        <end position="764"/>
    </location>
</feature>
<evidence type="ECO:0000313" key="5">
    <source>
        <dbReference type="Proteomes" id="UP001212152"/>
    </source>
</evidence>
<feature type="compositionally biased region" description="Gly residues" evidence="2">
    <location>
        <begin position="914"/>
        <end position="926"/>
    </location>
</feature>
<dbReference type="PANTHER" id="PTHR10194">
    <property type="entry name" value="RAS GTPASE-ACTIVATING PROTEINS"/>
    <property type="match status" value="1"/>
</dbReference>
<keyword evidence="1" id="KW-0343">GTPase activation</keyword>
<dbReference type="Gene3D" id="1.10.506.10">
    <property type="entry name" value="GTPase Activation - p120gap, domain 1"/>
    <property type="match status" value="2"/>
</dbReference>
<feature type="compositionally biased region" description="Low complexity" evidence="2">
    <location>
        <begin position="476"/>
        <end position="491"/>
    </location>
</feature>
<feature type="domain" description="Ras-GAP" evidence="3">
    <location>
        <begin position="77"/>
        <end position="228"/>
    </location>
</feature>
<comment type="caution">
    <text evidence="4">The sequence shown here is derived from an EMBL/GenBank/DDBJ whole genome shotgun (WGS) entry which is preliminary data.</text>
</comment>
<feature type="compositionally biased region" description="Polar residues" evidence="2">
    <location>
        <begin position="1"/>
        <end position="10"/>
    </location>
</feature>
<feature type="region of interest" description="Disordered" evidence="2">
    <location>
        <begin position="256"/>
        <end position="387"/>
    </location>
</feature>
<accession>A0AAD5XJP5</accession>
<protein>
    <submittedName>
        <fullName evidence="4">Ras GTPase activating protein ira2</fullName>
    </submittedName>
</protein>
<dbReference type="SMART" id="SM00323">
    <property type="entry name" value="RasGAP"/>
    <property type="match status" value="1"/>
</dbReference>